<sequence>MNVASVVSSFIISPAQRRLLRSFGLFKNAFDSTPEWCSSRKYSVLLVTQRFHINYACFEGRGTSYSVSELLISGELRLFYSSTD</sequence>
<keyword evidence="2" id="KW-1185">Reference proteome</keyword>
<proteinExistence type="predicted"/>
<protein>
    <submittedName>
        <fullName evidence="1">Uncharacterized protein</fullName>
    </submittedName>
</protein>
<organism evidence="1 2">
    <name type="scientific">Elysia crispata</name>
    <name type="common">lettuce slug</name>
    <dbReference type="NCBI Taxonomy" id="231223"/>
    <lineage>
        <taxon>Eukaryota</taxon>
        <taxon>Metazoa</taxon>
        <taxon>Spiralia</taxon>
        <taxon>Lophotrochozoa</taxon>
        <taxon>Mollusca</taxon>
        <taxon>Gastropoda</taxon>
        <taxon>Heterobranchia</taxon>
        <taxon>Euthyneura</taxon>
        <taxon>Panpulmonata</taxon>
        <taxon>Sacoglossa</taxon>
        <taxon>Placobranchoidea</taxon>
        <taxon>Plakobranchidae</taxon>
        <taxon>Elysia</taxon>
    </lineage>
</organism>
<name>A0AAE0ZSC1_9GAST</name>
<dbReference type="AlphaFoldDB" id="A0AAE0ZSC1"/>
<dbReference type="Proteomes" id="UP001283361">
    <property type="component" value="Unassembled WGS sequence"/>
</dbReference>
<comment type="caution">
    <text evidence="1">The sequence shown here is derived from an EMBL/GenBank/DDBJ whole genome shotgun (WGS) entry which is preliminary data.</text>
</comment>
<reference evidence="1" key="1">
    <citation type="journal article" date="2023" name="G3 (Bethesda)">
        <title>A reference genome for the long-term kleptoplast-retaining sea slug Elysia crispata morphotype clarki.</title>
        <authorList>
            <person name="Eastman K.E."/>
            <person name="Pendleton A.L."/>
            <person name="Shaikh M.A."/>
            <person name="Suttiyut T."/>
            <person name="Ogas R."/>
            <person name="Tomko P."/>
            <person name="Gavelis G."/>
            <person name="Widhalm J.R."/>
            <person name="Wisecaver J.H."/>
        </authorList>
    </citation>
    <scope>NUCLEOTIDE SEQUENCE</scope>
    <source>
        <strain evidence="1">ECLA1</strain>
    </source>
</reference>
<evidence type="ECO:0000313" key="1">
    <source>
        <dbReference type="EMBL" id="KAK3774535.1"/>
    </source>
</evidence>
<gene>
    <name evidence="1" type="ORF">RRG08_049471</name>
</gene>
<dbReference type="EMBL" id="JAWDGP010003406">
    <property type="protein sequence ID" value="KAK3774535.1"/>
    <property type="molecule type" value="Genomic_DNA"/>
</dbReference>
<evidence type="ECO:0000313" key="2">
    <source>
        <dbReference type="Proteomes" id="UP001283361"/>
    </source>
</evidence>
<accession>A0AAE0ZSC1</accession>